<accession>A0ABN8YSA9</accession>
<gene>
    <name evidence="1" type="ORF">MRATA1EN1_LOCUS13366</name>
</gene>
<evidence type="ECO:0000313" key="1">
    <source>
        <dbReference type="EMBL" id="CAI9164404.1"/>
    </source>
</evidence>
<sequence>MQKTPSSYHPGTGNAKLCFLVVRGACLLHREHRCCTSEGSICTSARRPECELRAVGEAPLSSLRLFLLVPCSASCLDETCFQDTDDESSPLKELKHPRFGHEHLSRLSVSPRGTLLVLGRWEWWGDRKSVRLNPNGKWKRHKICKDCVLYSQEVNEGVLVAAPAERAASGLQESAGPARRGARRRAVSCATLSSGLSQAGPAKSLTGHELDVARSQLSVCGSPLTVLHIFQGPGACSQVASEAGSGDVATMPKDSSATTWPPEGPALMPLGSPLSNHGSVVQTSPGHQEAGDRSHLQGGWPFLRTGLDDSWGQALCLLQGPWGRGGGGRPRAVCVQESQRPPSERLVGSGHALCRSMV</sequence>
<dbReference type="EMBL" id="OX459959">
    <property type="protein sequence ID" value="CAI9164404.1"/>
    <property type="molecule type" value="Genomic_DNA"/>
</dbReference>
<dbReference type="Proteomes" id="UP001176941">
    <property type="component" value="Chromosome 23"/>
</dbReference>
<name>A0ABN8YSA9_RANTA</name>
<keyword evidence="2" id="KW-1185">Reference proteome</keyword>
<evidence type="ECO:0000313" key="2">
    <source>
        <dbReference type="Proteomes" id="UP001176941"/>
    </source>
</evidence>
<reference evidence="1" key="1">
    <citation type="submission" date="2023-04" db="EMBL/GenBank/DDBJ databases">
        <authorList>
            <consortium name="ELIXIR-Norway"/>
        </authorList>
    </citation>
    <scope>NUCLEOTIDE SEQUENCE [LARGE SCALE GENOMIC DNA]</scope>
</reference>
<protein>
    <submittedName>
        <fullName evidence="1">Uncharacterized protein</fullName>
    </submittedName>
</protein>
<organism evidence="1 2">
    <name type="scientific">Rangifer tarandus platyrhynchus</name>
    <name type="common">Svalbard reindeer</name>
    <dbReference type="NCBI Taxonomy" id="3082113"/>
    <lineage>
        <taxon>Eukaryota</taxon>
        <taxon>Metazoa</taxon>
        <taxon>Chordata</taxon>
        <taxon>Craniata</taxon>
        <taxon>Vertebrata</taxon>
        <taxon>Euteleostomi</taxon>
        <taxon>Mammalia</taxon>
        <taxon>Eutheria</taxon>
        <taxon>Laurasiatheria</taxon>
        <taxon>Artiodactyla</taxon>
        <taxon>Ruminantia</taxon>
        <taxon>Pecora</taxon>
        <taxon>Cervidae</taxon>
        <taxon>Odocoileinae</taxon>
        <taxon>Rangifer</taxon>
    </lineage>
</organism>
<proteinExistence type="predicted"/>